<reference evidence="1 2" key="1">
    <citation type="submission" date="2021-06" db="EMBL/GenBank/DDBJ databases">
        <authorList>
            <person name="Sun Q."/>
            <person name="Li D."/>
        </authorList>
    </citation>
    <scope>NUCLEOTIDE SEQUENCE [LARGE SCALE GENOMIC DNA]</scope>
    <source>
        <strain evidence="1 2">MSJd-7</strain>
    </source>
</reference>
<gene>
    <name evidence="1" type="ORF">KQI75_06735</name>
</gene>
<organism evidence="1 2">
    <name type="scientific">Butyricicoccus intestinisimiae</name>
    <dbReference type="NCBI Taxonomy" id="2841509"/>
    <lineage>
        <taxon>Bacteria</taxon>
        <taxon>Bacillati</taxon>
        <taxon>Bacillota</taxon>
        <taxon>Clostridia</taxon>
        <taxon>Eubacteriales</taxon>
        <taxon>Butyricicoccaceae</taxon>
        <taxon>Butyricicoccus</taxon>
    </lineage>
</organism>
<dbReference type="EMBL" id="JAHLQI010000003">
    <property type="protein sequence ID" value="MBU5490314.1"/>
    <property type="molecule type" value="Genomic_DNA"/>
</dbReference>
<evidence type="ECO:0000313" key="1">
    <source>
        <dbReference type="EMBL" id="MBU5490314.1"/>
    </source>
</evidence>
<dbReference type="Proteomes" id="UP000783588">
    <property type="component" value="Unassembled WGS sequence"/>
</dbReference>
<proteinExistence type="predicted"/>
<comment type="caution">
    <text evidence="1">The sequence shown here is derived from an EMBL/GenBank/DDBJ whole genome shotgun (WGS) entry which is preliminary data.</text>
</comment>
<sequence length="45" mass="5334">MDNLEQEWNRCMLTGLVHALYRSGMLTQEQHLHLLCELKQTPPVR</sequence>
<accession>A0ABS6ETX2</accession>
<name>A0ABS6ETX2_9FIRM</name>
<keyword evidence="2" id="KW-1185">Reference proteome</keyword>
<protein>
    <submittedName>
        <fullName evidence="1">Uncharacterized protein</fullName>
    </submittedName>
</protein>
<dbReference type="RefSeq" id="WP_216469979.1">
    <property type="nucleotide sequence ID" value="NZ_JAHLQI010000003.1"/>
</dbReference>
<evidence type="ECO:0000313" key="2">
    <source>
        <dbReference type="Proteomes" id="UP000783588"/>
    </source>
</evidence>